<dbReference type="AlphaFoldDB" id="A0A6C0EBY9"/>
<feature type="transmembrane region" description="Helical" evidence="1">
    <location>
        <begin position="118"/>
        <end position="143"/>
    </location>
</feature>
<feature type="transmembrane region" description="Helical" evidence="1">
    <location>
        <begin position="79"/>
        <end position="106"/>
    </location>
</feature>
<protein>
    <submittedName>
        <fullName evidence="2">Uncharacterized protein</fullName>
    </submittedName>
</protein>
<sequence>MASKQLELSVIVERSRETDSDSVFLSGKNDASPFFGCIITYCCAAFIYMIVNVFSILQIVIAVKYKNDIDCESPIGLPIYHWLLIDAIVFSITFAILFASVIYTLTKFDQTFKIVDRVASFLMIPHVLFNFSWLLIGSLVFWRDCIDVQPNKINALMWTTLIIKWFILLMTLLTSRVKLNK</sequence>
<keyword evidence="1" id="KW-0812">Transmembrane</keyword>
<evidence type="ECO:0000313" key="2">
    <source>
        <dbReference type="EMBL" id="QHT26131.1"/>
    </source>
</evidence>
<keyword evidence="1" id="KW-1133">Transmembrane helix</keyword>
<keyword evidence="1" id="KW-0472">Membrane</keyword>
<evidence type="ECO:0000256" key="1">
    <source>
        <dbReference type="SAM" id="Phobius"/>
    </source>
</evidence>
<feature type="transmembrane region" description="Helical" evidence="1">
    <location>
        <begin position="155"/>
        <end position="173"/>
    </location>
</feature>
<accession>A0A6C0EBY9</accession>
<dbReference type="EMBL" id="MN739779">
    <property type="protein sequence ID" value="QHT26131.1"/>
    <property type="molecule type" value="Genomic_DNA"/>
</dbReference>
<feature type="transmembrane region" description="Helical" evidence="1">
    <location>
        <begin position="34"/>
        <end position="59"/>
    </location>
</feature>
<organism evidence="2">
    <name type="scientific">viral metagenome</name>
    <dbReference type="NCBI Taxonomy" id="1070528"/>
    <lineage>
        <taxon>unclassified sequences</taxon>
        <taxon>metagenomes</taxon>
        <taxon>organismal metagenomes</taxon>
    </lineage>
</organism>
<reference evidence="2" key="1">
    <citation type="journal article" date="2020" name="Nature">
        <title>Giant virus diversity and host interactions through global metagenomics.</title>
        <authorList>
            <person name="Schulz F."/>
            <person name="Roux S."/>
            <person name="Paez-Espino D."/>
            <person name="Jungbluth S."/>
            <person name="Walsh D.A."/>
            <person name="Denef V.J."/>
            <person name="McMahon K.D."/>
            <person name="Konstantinidis K.T."/>
            <person name="Eloe-Fadrosh E.A."/>
            <person name="Kyrpides N.C."/>
            <person name="Woyke T."/>
        </authorList>
    </citation>
    <scope>NUCLEOTIDE SEQUENCE</scope>
    <source>
        <strain evidence="2">GVMAG-M-3300023179-27</strain>
    </source>
</reference>
<name>A0A6C0EBY9_9ZZZZ</name>
<proteinExistence type="predicted"/>